<organism evidence="2 3">
    <name type="scientific">Phototrophicus methaneseepsis</name>
    <dbReference type="NCBI Taxonomy" id="2710758"/>
    <lineage>
        <taxon>Bacteria</taxon>
        <taxon>Bacillati</taxon>
        <taxon>Chloroflexota</taxon>
        <taxon>Candidatus Thermofontia</taxon>
        <taxon>Phototrophicales</taxon>
        <taxon>Phototrophicaceae</taxon>
        <taxon>Phototrophicus</taxon>
    </lineage>
</organism>
<dbReference type="EMBL" id="CP062983">
    <property type="protein sequence ID" value="QPC80801.1"/>
    <property type="molecule type" value="Genomic_DNA"/>
</dbReference>
<keyword evidence="3" id="KW-1185">Reference proteome</keyword>
<name>A0A7S8E5L9_9CHLR</name>
<proteinExistence type="predicted"/>
<dbReference type="InterPro" id="IPR008532">
    <property type="entry name" value="NFACT_RNA-bd"/>
</dbReference>
<accession>A0A7S8E5L9</accession>
<dbReference type="GO" id="GO:1990112">
    <property type="term" value="C:RQC complex"/>
    <property type="evidence" value="ECO:0007669"/>
    <property type="project" value="TreeGrafter"/>
</dbReference>
<dbReference type="AlphaFoldDB" id="A0A7S8E5L9"/>
<reference evidence="2 3" key="1">
    <citation type="submission" date="2020-02" db="EMBL/GenBank/DDBJ databases">
        <authorList>
            <person name="Zheng R.K."/>
            <person name="Sun C.M."/>
        </authorList>
    </citation>
    <scope>NUCLEOTIDE SEQUENCE [LARGE SCALE GENOMIC DNA]</scope>
    <source>
        <strain evidence="3">rifampicinis</strain>
    </source>
</reference>
<gene>
    <name evidence="2" type="ORF">G4Y79_13895</name>
</gene>
<evidence type="ECO:0000313" key="3">
    <source>
        <dbReference type="Proteomes" id="UP000594468"/>
    </source>
</evidence>
<dbReference type="Pfam" id="PF05833">
    <property type="entry name" value="NFACT_N"/>
    <property type="match status" value="1"/>
</dbReference>
<dbReference type="PANTHER" id="PTHR15239">
    <property type="entry name" value="NUCLEAR EXPORT MEDIATOR FACTOR NEMF"/>
    <property type="match status" value="1"/>
</dbReference>
<evidence type="ECO:0000313" key="2">
    <source>
        <dbReference type="EMBL" id="QPC80801.1"/>
    </source>
</evidence>
<dbReference type="GO" id="GO:0072344">
    <property type="term" value="P:rescue of stalled ribosome"/>
    <property type="evidence" value="ECO:0007669"/>
    <property type="project" value="TreeGrafter"/>
</dbReference>
<dbReference type="PANTHER" id="PTHR15239:SF6">
    <property type="entry name" value="RIBOSOME QUALITY CONTROL COMPLEX SUBUNIT NEMF"/>
    <property type="match status" value="1"/>
</dbReference>
<dbReference type="RefSeq" id="WP_195168876.1">
    <property type="nucleotide sequence ID" value="NZ_CP062983.1"/>
</dbReference>
<dbReference type="GO" id="GO:0000049">
    <property type="term" value="F:tRNA binding"/>
    <property type="evidence" value="ECO:0007669"/>
    <property type="project" value="TreeGrafter"/>
</dbReference>
<dbReference type="Gene3D" id="2.30.310.10">
    <property type="entry name" value="ibrinogen binding protein from staphylococcus aureus domain"/>
    <property type="match status" value="1"/>
</dbReference>
<dbReference type="GO" id="GO:0043023">
    <property type="term" value="F:ribosomal large subunit binding"/>
    <property type="evidence" value="ECO:0007669"/>
    <property type="project" value="TreeGrafter"/>
</dbReference>
<dbReference type="Pfam" id="PF05670">
    <property type="entry name" value="NFACT-R_1"/>
    <property type="match status" value="1"/>
</dbReference>
<protein>
    <submittedName>
        <fullName evidence="2">NFACT family protein</fullName>
    </submittedName>
</protein>
<dbReference type="Proteomes" id="UP000594468">
    <property type="component" value="Chromosome"/>
</dbReference>
<dbReference type="InterPro" id="IPR051608">
    <property type="entry name" value="RQC_Subunit_NEMF"/>
</dbReference>
<sequence length="575" mass="65034">MYIDAFTVAALVDEFMDTLVGGRIQDVIDVDATGIGLEIYNNRERHYLYLSADRQTPRVHLVPDKLRRGLQRPTQMGLLMRRHIEGGRLVHVSQPKWERILQLDIEMGDEEISIIIEPMPRRSNLLLIRDGIILDCVHRVGPEENRYRLLLPNHAYQPPPPLEGRLDPTQPTLEQVEIMLSKVTDEKLKAVQLLPRVLYGFSPLLAREVVYRASGDINQRAQDVDPAALHQALHDVVAPLGRRDWQPGYAEADGIVEAFSVYPLTYIKGWQPSDRISDAITMYYGIIEGPEAYAEAKKPVQAAIEEGKIRYGAKLESLERGLKDDAEREHLQHSGELILAYQYGLEPGQTELRAQYNVDEPELVIKLDPDLTPLENAQRYFDKYNRAKRAQQGVPQLIEDVQQDIAYMDQLESDLEMAANWPEIDDVIQALQARGLMGRDKKIQRMGGGGRTAPLRLTHDGYVIWVGRNSRQNEEVTFKKANSQDLWLHARGVAGAHVVIRDDGRHIPESLIEQVAGIAAYYSKAKTEASVIVDVTRVKYVKKIKNAGPGMVTYRNEQTVTVTPHSEEVFADGAR</sequence>
<dbReference type="KEGG" id="pmet:G4Y79_13895"/>
<evidence type="ECO:0000259" key="1">
    <source>
        <dbReference type="Pfam" id="PF05670"/>
    </source>
</evidence>
<feature type="domain" description="NFACT RNA-binding" evidence="1">
    <location>
        <begin position="458"/>
        <end position="551"/>
    </location>
</feature>